<organism evidence="1 2">
    <name type="scientific">Mytilus coruscus</name>
    <name type="common">Sea mussel</name>
    <dbReference type="NCBI Taxonomy" id="42192"/>
    <lineage>
        <taxon>Eukaryota</taxon>
        <taxon>Metazoa</taxon>
        <taxon>Spiralia</taxon>
        <taxon>Lophotrochozoa</taxon>
        <taxon>Mollusca</taxon>
        <taxon>Bivalvia</taxon>
        <taxon>Autobranchia</taxon>
        <taxon>Pteriomorphia</taxon>
        <taxon>Mytilida</taxon>
        <taxon>Mytiloidea</taxon>
        <taxon>Mytilidae</taxon>
        <taxon>Mytilinae</taxon>
        <taxon>Mytilus</taxon>
    </lineage>
</organism>
<proteinExistence type="predicted"/>
<protein>
    <submittedName>
        <fullName evidence="1">Uncharacterized protein</fullName>
    </submittedName>
</protein>
<dbReference type="Proteomes" id="UP000507470">
    <property type="component" value="Unassembled WGS sequence"/>
</dbReference>
<sequence length="167" mass="19425">MLKFSMTNNTKYCQLAFKLQAQQMALLPLRLAFEMKHNRSVSIHGTQGGNVPGDQALEFMNMRAKDALDSLHGNMTSSSIQRIGRRLDQYFGKPSNWKPSLKKDIDMFVNQLKDENLFDRNSGRYFRSFDNIEFETLGKLNGNKLYKWLTGKKEQYAIIQRTRSYIV</sequence>
<dbReference type="EMBL" id="CACVKT020007831">
    <property type="protein sequence ID" value="CAC5411174.1"/>
    <property type="molecule type" value="Genomic_DNA"/>
</dbReference>
<dbReference type="AlphaFoldDB" id="A0A6J8DV35"/>
<gene>
    <name evidence="1" type="ORF">MCOR_44297</name>
</gene>
<evidence type="ECO:0000313" key="1">
    <source>
        <dbReference type="EMBL" id="CAC5411174.1"/>
    </source>
</evidence>
<reference evidence="1 2" key="1">
    <citation type="submission" date="2020-06" db="EMBL/GenBank/DDBJ databases">
        <authorList>
            <person name="Li R."/>
            <person name="Bekaert M."/>
        </authorList>
    </citation>
    <scope>NUCLEOTIDE SEQUENCE [LARGE SCALE GENOMIC DNA]</scope>
    <source>
        <strain evidence="2">wild</strain>
    </source>
</reference>
<accession>A0A6J8DV35</accession>
<evidence type="ECO:0000313" key="2">
    <source>
        <dbReference type="Proteomes" id="UP000507470"/>
    </source>
</evidence>
<name>A0A6J8DV35_MYTCO</name>
<keyword evidence="2" id="KW-1185">Reference proteome</keyword>